<dbReference type="GO" id="GO:0005524">
    <property type="term" value="F:ATP binding"/>
    <property type="evidence" value="ECO:0007669"/>
    <property type="project" value="UniProtKB-KW"/>
</dbReference>
<keyword evidence="4" id="KW-0067">ATP-binding</keyword>
<evidence type="ECO:0000256" key="2">
    <source>
        <dbReference type="ARBA" id="ARBA00022801"/>
    </source>
</evidence>
<dbReference type="CDD" id="cd18791">
    <property type="entry name" value="SF2_C_RHA"/>
    <property type="match status" value="1"/>
</dbReference>
<evidence type="ECO:0000256" key="3">
    <source>
        <dbReference type="ARBA" id="ARBA00022806"/>
    </source>
</evidence>
<dbReference type="Pfam" id="PF07717">
    <property type="entry name" value="OB_NTP_bind"/>
    <property type="match status" value="1"/>
</dbReference>
<dbReference type="FunFam" id="3.40.50.300:FF:000725">
    <property type="entry name" value="probable ATP-dependent RNA helicase DHX34"/>
    <property type="match status" value="1"/>
</dbReference>
<dbReference type="Pfam" id="PF00271">
    <property type="entry name" value="Helicase_C"/>
    <property type="match status" value="1"/>
</dbReference>
<dbReference type="InterPro" id="IPR048333">
    <property type="entry name" value="HA2_WH"/>
</dbReference>
<dbReference type="PROSITE" id="PS51192">
    <property type="entry name" value="HELICASE_ATP_BIND_1"/>
    <property type="match status" value="1"/>
</dbReference>
<dbReference type="Pfam" id="PF21010">
    <property type="entry name" value="HA2_C"/>
    <property type="match status" value="1"/>
</dbReference>
<dbReference type="InterPro" id="IPR027417">
    <property type="entry name" value="P-loop_NTPase"/>
</dbReference>
<evidence type="ECO:0000256" key="4">
    <source>
        <dbReference type="ARBA" id="ARBA00022840"/>
    </source>
</evidence>
<protein>
    <submittedName>
        <fullName evidence="8">Probable ATP-dependent RNA helicase DHX34</fullName>
    </submittedName>
</protein>
<dbReference type="InterPro" id="IPR056382">
    <property type="entry name" value="DHX34_Znf-C2H2"/>
</dbReference>
<evidence type="ECO:0000259" key="7">
    <source>
        <dbReference type="PROSITE" id="PS51194"/>
    </source>
</evidence>
<keyword evidence="1" id="KW-0547">Nucleotide-binding</keyword>
<feature type="domain" description="Helicase C-terminal" evidence="7">
    <location>
        <begin position="405"/>
        <end position="573"/>
    </location>
</feature>
<dbReference type="PANTHER" id="PTHR18934">
    <property type="entry name" value="ATP-DEPENDENT RNA HELICASE"/>
    <property type="match status" value="1"/>
</dbReference>
<dbReference type="SMART" id="SM00490">
    <property type="entry name" value="HELICc"/>
    <property type="match status" value="1"/>
</dbReference>
<evidence type="ECO:0000259" key="6">
    <source>
        <dbReference type="PROSITE" id="PS51192"/>
    </source>
</evidence>
<dbReference type="GO" id="GO:0004386">
    <property type="term" value="F:helicase activity"/>
    <property type="evidence" value="ECO:0007669"/>
    <property type="project" value="UniProtKB-KW"/>
</dbReference>
<dbReference type="SMART" id="SM00487">
    <property type="entry name" value="DEXDc"/>
    <property type="match status" value="1"/>
</dbReference>
<dbReference type="FunFam" id="1.20.120.1080:FF:000005">
    <property type="entry name" value="ATP-dependent helicase HrpA"/>
    <property type="match status" value="1"/>
</dbReference>
<keyword evidence="9" id="KW-1185">Reference proteome</keyword>
<feature type="compositionally biased region" description="Basic residues" evidence="5">
    <location>
        <begin position="758"/>
        <end position="768"/>
    </location>
</feature>
<accession>A0AAV4N5G9</accession>
<dbReference type="GO" id="GO:0016787">
    <property type="term" value="F:hydrolase activity"/>
    <property type="evidence" value="ECO:0007669"/>
    <property type="project" value="UniProtKB-KW"/>
</dbReference>
<sequence length="1161" mass="134013">MEKHRKKYKKSEKGSPNSKRYSSSYYIRDEDHEKSRKRQKIETKDAEKNIDDRKSDEASSSSERIYLNATHPSFPWTEYRSTLNKIFFWNKGKIKKNTSEYDEFWIFLKKYQQVQQKAAAKKLQEAAGLSSKPKIDFSLDSEELNNMMMRGHLFQDDTESSLQQEHLIEFAYIIQLYLDCLKKQQETKLRKLREAQENLPISKYRNEILRAVENNQVVLVAGDTGCGKSTQVPQYLMAAGYESIACTQPRRIACISLCKRVAYETQNEYKSEIGFQIRFEKSKTSHTKILFLTEGLLLRQVSSDPMLSMYKVIILDEVHERHLSCDFLLGIMKCLTIQRPDLKILLMSATINIELFSEYFNDCPVIQVPGRLFPIQVKYCPIPSEELKSLTGKLNPAPYIRVLNLIDQKYPEDERGDVLIFLSGMTEISIVEEASKAYADKSGKWIILTLHSTLSIEDQDKVFDIVPEGVRKCIISTNVAETSVTIDGVRFVVDSGKVKEMNYHPVCHMQRLQEFWISKASAEQRKGRAGRTGPGVCFRLYSQKDYDDLAAYTKPEIQRVPLDSLLLQLLSMGLPNARKFPFLEPPDASSIEESLQNLKNQGALTDEEDLTPMGSMLSKLPVDVTIGKMLIHGCVFSVIEPILSLAAALSVQSPFTNRSIRDPEMRAARQSFESDHGDPFTLLTTFHKWLEVKAERQSNSRKWCKKKGLEEQRFYEMTKLRRQFKDLLKDSNLLPEDYTHTSSHQRSSRHGELSHLRDMKKRYHQAPRKRKVLRLESEQFVNEDQDSDDGRIDIHDIDFWISNNSWQVQLLSSKSQVSTYRDMMCLKFIVCSALYPRIAIADIHNTYNTSTDQHFHTKGKPFVVLHPNGTLALQPEFLQLRESDIIELKNVRTSTPMSRKHQIVCFLSLLETTKPFLVNCLRVPAAHILLLSCHSLDTNLDFTRIICDGWIELRFPETEDIQDFVYQAFNIRDSWQKLLQNAFEEFAMDKEAKSEEILKKGKKIYQLISLFFHTEIIHSVRRLLAADVKNVYTGPQGGDVPVAVGLLEEAQSAKENKTKGGLQIKSYLTYNCLVDLEDKFLQYIQKPWTCSFCEKEMMATVLDQIRHKEMCEAQNEKNVETPEESNKGPPKKSYFCPTCQEELLLTLPEILRHKRNHSSQS</sequence>
<dbReference type="Gene3D" id="3.40.50.300">
    <property type="entry name" value="P-loop containing nucleotide triphosphate hydrolases"/>
    <property type="match status" value="2"/>
</dbReference>
<dbReference type="InterPro" id="IPR001650">
    <property type="entry name" value="Helicase_C-like"/>
</dbReference>
<dbReference type="PROSITE" id="PS51194">
    <property type="entry name" value="HELICASE_CTER"/>
    <property type="match status" value="1"/>
</dbReference>
<proteinExistence type="predicted"/>
<organism evidence="8 9">
    <name type="scientific">Caerostris darwini</name>
    <dbReference type="NCBI Taxonomy" id="1538125"/>
    <lineage>
        <taxon>Eukaryota</taxon>
        <taxon>Metazoa</taxon>
        <taxon>Ecdysozoa</taxon>
        <taxon>Arthropoda</taxon>
        <taxon>Chelicerata</taxon>
        <taxon>Arachnida</taxon>
        <taxon>Araneae</taxon>
        <taxon>Araneomorphae</taxon>
        <taxon>Entelegynae</taxon>
        <taxon>Araneoidea</taxon>
        <taxon>Araneidae</taxon>
        <taxon>Caerostris</taxon>
    </lineage>
</organism>
<dbReference type="InterPro" id="IPR007502">
    <property type="entry name" value="Helicase-assoc_dom"/>
</dbReference>
<comment type="caution">
    <text evidence="8">The sequence shown here is derived from an EMBL/GenBank/DDBJ whole genome shotgun (WGS) entry which is preliminary data.</text>
</comment>
<feature type="region of interest" description="Disordered" evidence="5">
    <location>
        <begin position="736"/>
        <end position="768"/>
    </location>
</feature>
<dbReference type="Pfam" id="PF24485">
    <property type="entry name" value="zf-C2H2_DHX34"/>
    <property type="match status" value="1"/>
</dbReference>
<keyword evidence="2" id="KW-0378">Hydrolase</keyword>
<dbReference type="AlphaFoldDB" id="A0AAV4N5G9"/>
<evidence type="ECO:0000313" key="8">
    <source>
        <dbReference type="EMBL" id="GIX79594.1"/>
    </source>
</evidence>
<dbReference type="GO" id="GO:0003723">
    <property type="term" value="F:RNA binding"/>
    <property type="evidence" value="ECO:0007669"/>
    <property type="project" value="TreeGrafter"/>
</dbReference>
<evidence type="ECO:0000256" key="5">
    <source>
        <dbReference type="SAM" id="MobiDB-lite"/>
    </source>
</evidence>
<keyword evidence="3 8" id="KW-0347">Helicase</keyword>
<feature type="compositionally biased region" description="Basic and acidic residues" evidence="5">
    <location>
        <begin position="27"/>
        <end position="57"/>
    </location>
</feature>
<dbReference type="InterPro" id="IPR011545">
    <property type="entry name" value="DEAD/DEAH_box_helicase_dom"/>
</dbReference>
<dbReference type="Gene3D" id="1.20.120.1080">
    <property type="match status" value="1"/>
</dbReference>
<feature type="compositionally biased region" description="Polar residues" evidence="5">
    <location>
        <begin position="14"/>
        <end position="25"/>
    </location>
</feature>
<reference evidence="8 9" key="1">
    <citation type="submission" date="2021-06" db="EMBL/GenBank/DDBJ databases">
        <title>Caerostris darwini draft genome.</title>
        <authorList>
            <person name="Kono N."/>
            <person name="Arakawa K."/>
        </authorList>
    </citation>
    <scope>NUCLEOTIDE SEQUENCE [LARGE SCALE GENOMIC DNA]</scope>
</reference>
<dbReference type="InterPro" id="IPR011709">
    <property type="entry name" value="DEAD-box_helicase_OB_fold"/>
</dbReference>
<feature type="region of interest" description="Disordered" evidence="5">
    <location>
        <begin position="1114"/>
        <end position="1133"/>
    </location>
</feature>
<dbReference type="Pfam" id="PF00270">
    <property type="entry name" value="DEAD"/>
    <property type="match status" value="1"/>
</dbReference>
<dbReference type="Proteomes" id="UP001054837">
    <property type="component" value="Unassembled WGS sequence"/>
</dbReference>
<feature type="domain" description="Helicase ATP-binding" evidence="6">
    <location>
        <begin position="209"/>
        <end position="369"/>
    </location>
</feature>
<dbReference type="FunFam" id="3.40.50.300:FF:000540">
    <property type="entry name" value="probable ATP-dependent RNA helicase DHX34"/>
    <property type="match status" value="1"/>
</dbReference>
<dbReference type="Pfam" id="PF04408">
    <property type="entry name" value="WHD_HA2"/>
    <property type="match status" value="1"/>
</dbReference>
<dbReference type="SMART" id="SM00847">
    <property type="entry name" value="HA2"/>
    <property type="match status" value="1"/>
</dbReference>
<gene>
    <name evidence="8" type="primary">DHX34</name>
    <name evidence="8" type="ORF">CDAR_509721</name>
</gene>
<dbReference type="EMBL" id="BPLQ01001199">
    <property type="protein sequence ID" value="GIX79594.1"/>
    <property type="molecule type" value="Genomic_DNA"/>
</dbReference>
<dbReference type="CDD" id="cd17979">
    <property type="entry name" value="DEXHc_DHX34"/>
    <property type="match status" value="1"/>
</dbReference>
<evidence type="ECO:0000313" key="9">
    <source>
        <dbReference type="Proteomes" id="UP001054837"/>
    </source>
</evidence>
<dbReference type="PANTHER" id="PTHR18934:SF221">
    <property type="entry name" value="ATP-DEPENDENT RNA HELICASE DHX34-RELATED"/>
    <property type="match status" value="1"/>
</dbReference>
<dbReference type="SUPFAM" id="SSF52540">
    <property type="entry name" value="P-loop containing nucleoside triphosphate hydrolases"/>
    <property type="match status" value="1"/>
</dbReference>
<feature type="compositionally biased region" description="Basic and acidic residues" evidence="5">
    <location>
        <begin position="1114"/>
        <end position="1126"/>
    </location>
</feature>
<dbReference type="InterPro" id="IPR014001">
    <property type="entry name" value="Helicase_ATP-bd"/>
</dbReference>
<feature type="compositionally biased region" description="Basic residues" evidence="5">
    <location>
        <begin position="1"/>
        <end position="10"/>
    </location>
</feature>
<name>A0AAV4N5G9_9ARAC</name>
<feature type="region of interest" description="Disordered" evidence="5">
    <location>
        <begin position="1"/>
        <end position="62"/>
    </location>
</feature>
<evidence type="ECO:0000256" key="1">
    <source>
        <dbReference type="ARBA" id="ARBA00022741"/>
    </source>
</evidence>